<feature type="domain" description="EB" evidence="3">
    <location>
        <begin position="199"/>
        <end position="249"/>
    </location>
</feature>
<feature type="transmembrane region" description="Helical" evidence="2">
    <location>
        <begin position="315"/>
        <end position="335"/>
    </location>
</feature>
<accession>A0A7R9QHJ4</accession>
<dbReference type="InterPro" id="IPR006149">
    <property type="entry name" value="EB_dom"/>
</dbReference>
<dbReference type="Pfam" id="PF01683">
    <property type="entry name" value="EB"/>
    <property type="match status" value="1"/>
</dbReference>
<name>A0A7R9QHJ4_9ACAR</name>
<dbReference type="Proteomes" id="UP000728032">
    <property type="component" value="Unassembled WGS sequence"/>
</dbReference>
<dbReference type="OrthoDB" id="6507133at2759"/>
<evidence type="ECO:0000256" key="2">
    <source>
        <dbReference type="SAM" id="Phobius"/>
    </source>
</evidence>
<feature type="compositionally biased region" description="Polar residues" evidence="1">
    <location>
        <begin position="298"/>
        <end position="307"/>
    </location>
</feature>
<keyword evidence="2" id="KW-0812">Transmembrane</keyword>
<evidence type="ECO:0000256" key="1">
    <source>
        <dbReference type="SAM" id="MobiDB-lite"/>
    </source>
</evidence>
<keyword evidence="5" id="KW-1185">Reference proteome</keyword>
<reference evidence="4" key="1">
    <citation type="submission" date="2020-11" db="EMBL/GenBank/DDBJ databases">
        <authorList>
            <person name="Tran Van P."/>
        </authorList>
    </citation>
    <scope>NUCLEOTIDE SEQUENCE</scope>
</reference>
<keyword evidence="2" id="KW-1133">Transmembrane helix</keyword>
<feature type="transmembrane region" description="Helical" evidence="2">
    <location>
        <begin position="12"/>
        <end position="32"/>
    </location>
</feature>
<gene>
    <name evidence="4" type="ORF">ONB1V03_LOCUS5045</name>
</gene>
<evidence type="ECO:0000259" key="3">
    <source>
        <dbReference type="Pfam" id="PF01683"/>
    </source>
</evidence>
<evidence type="ECO:0000313" key="4">
    <source>
        <dbReference type="EMBL" id="CAD7645125.1"/>
    </source>
</evidence>
<organism evidence="4">
    <name type="scientific">Oppiella nova</name>
    <dbReference type="NCBI Taxonomy" id="334625"/>
    <lineage>
        <taxon>Eukaryota</taxon>
        <taxon>Metazoa</taxon>
        <taxon>Ecdysozoa</taxon>
        <taxon>Arthropoda</taxon>
        <taxon>Chelicerata</taxon>
        <taxon>Arachnida</taxon>
        <taxon>Acari</taxon>
        <taxon>Acariformes</taxon>
        <taxon>Sarcoptiformes</taxon>
        <taxon>Oribatida</taxon>
        <taxon>Brachypylina</taxon>
        <taxon>Oppioidea</taxon>
        <taxon>Oppiidae</taxon>
        <taxon>Oppiella</taxon>
    </lineage>
</organism>
<dbReference type="AlphaFoldDB" id="A0A7R9QHJ4"/>
<feature type="region of interest" description="Disordered" evidence="1">
    <location>
        <begin position="348"/>
        <end position="414"/>
    </location>
</feature>
<protein>
    <recommendedName>
        <fullName evidence="3">EB domain-containing protein</fullName>
    </recommendedName>
</protein>
<feature type="compositionally biased region" description="Basic and acidic residues" evidence="1">
    <location>
        <begin position="281"/>
        <end position="297"/>
    </location>
</feature>
<proteinExistence type="predicted"/>
<dbReference type="EMBL" id="CAJPVJ010001918">
    <property type="protein sequence ID" value="CAG2165505.1"/>
    <property type="molecule type" value="Genomic_DNA"/>
</dbReference>
<keyword evidence="2" id="KW-0472">Membrane</keyword>
<sequence length="414" mass="46153">MFDKRNKVLLRSELIFLNFLITIFMITCAPVSRGELCSVSLVPNQLTAKRYEESMITILCEATLDAKQTSQSSQFTNPVFDLSFGGAPRTGVFILRGNVSCDESRRRCWSEYRVAANSVGHLIQHTGQIAYLCQVADQLKNADNKSLARCESRGSITFSNGVGEQECGRNMECGSPETESEIQRQCVCKTGFVSIPETNKNTICLEEASLGSVCNYTKQCSAVDPNSVCDDNYYHRVCKCSQNFVEYSDYERKKCKLKSKPTVSPSHEDESTGVVTIGSKVDPKSDKRSEDLKHDTELSGNFTTTPNHNEKTGSIGIILFFVAIVLAIAIVVIIIRVRNRSDKMVINKRRTTEQQTDDNDGEQSEPILTTDGKEGVDEVDDTQSRTDDNATDEQIHNKINTNNNNESQRVQTNV</sequence>
<dbReference type="EMBL" id="OC916743">
    <property type="protein sequence ID" value="CAD7645125.1"/>
    <property type="molecule type" value="Genomic_DNA"/>
</dbReference>
<feature type="compositionally biased region" description="Basic and acidic residues" evidence="1">
    <location>
        <begin position="371"/>
        <end position="396"/>
    </location>
</feature>
<feature type="region of interest" description="Disordered" evidence="1">
    <location>
        <begin position="260"/>
        <end position="307"/>
    </location>
</feature>
<evidence type="ECO:0000313" key="5">
    <source>
        <dbReference type="Proteomes" id="UP000728032"/>
    </source>
</evidence>